<dbReference type="EMBL" id="HBGE01002252">
    <property type="protein sequence ID" value="CAD9088061.1"/>
    <property type="molecule type" value="Transcribed_RNA"/>
</dbReference>
<accession>A0A7S1KWX3</accession>
<evidence type="ECO:0008006" key="3">
    <source>
        <dbReference type="Google" id="ProtNLM"/>
    </source>
</evidence>
<protein>
    <recommendedName>
        <fullName evidence="3">Phospholipase B-like</fullName>
    </recommendedName>
</protein>
<feature type="signal peptide" evidence="1">
    <location>
        <begin position="1"/>
        <end position="21"/>
    </location>
</feature>
<reference evidence="2" key="1">
    <citation type="submission" date="2021-01" db="EMBL/GenBank/DDBJ databases">
        <authorList>
            <person name="Corre E."/>
            <person name="Pelletier E."/>
            <person name="Niang G."/>
            <person name="Scheremetjew M."/>
            <person name="Finn R."/>
            <person name="Kale V."/>
            <person name="Holt S."/>
            <person name="Cochrane G."/>
            <person name="Meng A."/>
            <person name="Brown T."/>
            <person name="Cohen L."/>
        </authorList>
    </citation>
    <scope>NUCLEOTIDE SEQUENCE</scope>
    <source>
        <strain evidence="2">OF101</strain>
    </source>
</reference>
<feature type="chain" id="PRO_5031543457" description="Phospholipase B-like" evidence="1">
    <location>
        <begin position="22"/>
        <end position="235"/>
    </location>
</feature>
<proteinExistence type="predicted"/>
<evidence type="ECO:0000313" key="2">
    <source>
        <dbReference type="EMBL" id="CAD9088061.1"/>
    </source>
</evidence>
<name>A0A7S1KWX3_ALECA</name>
<dbReference type="AlphaFoldDB" id="A0A7S1KWX3"/>
<gene>
    <name evidence="2" type="ORF">ACAT0790_LOCUS1392</name>
</gene>
<evidence type="ECO:0000256" key="1">
    <source>
        <dbReference type="SAM" id="SignalP"/>
    </source>
</evidence>
<keyword evidence="1" id="KW-0732">Signal</keyword>
<organism evidence="2">
    <name type="scientific">Alexandrium catenella</name>
    <name type="common">Red tide dinoflagellate</name>
    <name type="synonym">Gonyaulax catenella</name>
    <dbReference type="NCBI Taxonomy" id="2925"/>
    <lineage>
        <taxon>Eukaryota</taxon>
        <taxon>Sar</taxon>
        <taxon>Alveolata</taxon>
        <taxon>Dinophyceae</taxon>
        <taxon>Gonyaulacales</taxon>
        <taxon>Pyrocystaceae</taxon>
        <taxon>Alexandrium</taxon>
    </lineage>
</organism>
<sequence>MTWGSSRAIALALLLLPLVALEEPGVALGPALAADDACEPGEGACDLSMRQLRGERGQPLAVAEGGHGAGGHGRSLPGRPVLLETDPTVTVVPISTCIKDFVALPVSYEYVKGPHCPTGPCGFHGTIRQCKCGAGNRTTCDVLRYWELSEAEERGKLTDFQAIQVPVQTFYAVTGWVPNRYDSSKHPAVFKGFRASLKWASAKESEQATTWQIPGYDTYISFVGDSTTWTWNWFN</sequence>